<gene>
    <name evidence="2" type="ordered locus">HacjB3_03700</name>
    <name evidence="3" type="ORF">C497_15593</name>
</gene>
<keyword evidence="1" id="KW-0472">Membrane</keyword>
<dbReference type="KEGG" id="hje:HacjB3_03700"/>
<keyword evidence="1" id="KW-1133">Transmembrane helix</keyword>
<dbReference type="AlphaFoldDB" id="D8J818"/>
<keyword evidence="5" id="KW-1185">Reference proteome</keyword>
<sequence length="81" mass="7962">MGLLALLALSPPLPLSGCTEVAAVGEPPGGPVLYGLNGTDLGYTPDRGVNECSTHVAVPGLPLSVLVLGGVLVAVSLSGRD</sequence>
<dbReference type="EMBL" id="AOHV01000040">
    <property type="protein sequence ID" value="ELY34687.1"/>
    <property type="molecule type" value="Genomic_DNA"/>
</dbReference>
<dbReference type="STRING" id="795797.HacjB3_03700"/>
<dbReference type="HOGENOM" id="CLU_2565596_0_0_2"/>
<accession>D8J818</accession>
<name>D8J818_HALJB</name>
<protein>
    <submittedName>
        <fullName evidence="2">Uncharacterized protein</fullName>
    </submittedName>
</protein>
<dbReference type="Proteomes" id="UP000011645">
    <property type="component" value="Unassembled WGS sequence"/>
</dbReference>
<proteinExistence type="predicted"/>
<feature type="transmembrane region" description="Helical" evidence="1">
    <location>
        <begin position="56"/>
        <end position="77"/>
    </location>
</feature>
<dbReference type="EMBL" id="CP002062">
    <property type="protein sequence ID" value="ADJ14131.1"/>
    <property type="molecule type" value="Genomic_DNA"/>
</dbReference>
<dbReference type="RefSeq" id="WP_008417903.1">
    <property type="nucleotide sequence ID" value="NC_014297.1"/>
</dbReference>
<evidence type="ECO:0000313" key="4">
    <source>
        <dbReference type="Proteomes" id="UP000000390"/>
    </source>
</evidence>
<evidence type="ECO:0000313" key="3">
    <source>
        <dbReference type="EMBL" id="ELY34687.1"/>
    </source>
</evidence>
<reference evidence="2 4" key="1">
    <citation type="journal article" date="2010" name="J. Bacteriol.">
        <title>Complete genome sequence of Halalkalicoccus jeotgali B3(T), an extremely halophilic archaeon.</title>
        <authorList>
            <person name="Roh S.W."/>
            <person name="Nam Y.D."/>
            <person name="Nam S.H."/>
            <person name="Choi S.H."/>
            <person name="Park H.S."/>
            <person name="Bae J.W."/>
        </authorList>
    </citation>
    <scope>NUCLEOTIDE SEQUENCE [LARGE SCALE GENOMIC DNA]</scope>
    <source>
        <strain evidence="2">B3</strain>
        <strain evidence="4">DSM 18796 / CECT 7217 / JCM 14584 / KCTC 4019 / B3</strain>
    </source>
</reference>
<keyword evidence="1" id="KW-0812">Transmembrane</keyword>
<dbReference type="GeneID" id="9418538"/>
<dbReference type="PATRIC" id="fig|795797.18.peg.744"/>
<evidence type="ECO:0000256" key="1">
    <source>
        <dbReference type="SAM" id="Phobius"/>
    </source>
</evidence>
<evidence type="ECO:0000313" key="2">
    <source>
        <dbReference type="EMBL" id="ADJ14131.1"/>
    </source>
</evidence>
<dbReference type="Proteomes" id="UP000000390">
    <property type="component" value="Chromosome"/>
</dbReference>
<dbReference type="OrthoDB" id="163284at2157"/>
<evidence type="ECO:0000313" key="5">
    <source>
        <dbReference type="Proteomes" id="UP000011645"/>
    </source>
</evidence>
<dbReference type="eggNOG" id="arCOG13435">
    <property type="taxonomic scope" value="Archaea"/>
</dbReference>
<reference evidence="3 5" key="2">
    <citation type="journal article" date="2014" name="PLoS Genet.">
        <title>Phylogenetically driven sequencing of extremely halophilic archaea reveals strategies for static and dynamic osmo-response.</title>
        <authorList>
            <person name="Becker E.A."/>
            <person name="Seitzer P.M."/>
            <person name="Tritt A."/>
            <person name="Larsen D."/>
            <person name="Krusor M."/>
            <person name="Yao A.I."/>
            <person name="Wu D."/>
            <person name="Madern D."/>
            <person name="Eisen J.A."/>
            <person name="Darling A.E."/>
            <person name="Facciotti M.T."/>
        </authorList>
    </citation>
    <scope>NUCLEOTIDE SEQUENCE [LARGE SCALE GENOMIC DNA]</scope>
    <source>
        <strain evidence="3">B3</strain>
        <strain evidence="5">DSM 18796 / CECT 7217 / JCM 14584 / KCTC 4019 / B3</strain>
    </source>
</reference>
<organism evidence="2 4">
    <name type="scientific">Halalkalicoccus jeotgali (strain DSM 18796 / CECT 7217 / JCM 14584 / KCTC 4019 / B3)</name>
    <dbReference type="NCBI Taxonomy" id="795797"/>
    <lineage>
        <taxon>Archaea</taxon>
        <taxon>Methanobacteriati</taxon>
        <taxon>Methanobacteriota</taxon>
        <taxon>Stenosarchaea group</taxon>
        <taxon>Halobacteria</taxon>
        <taxon>Halobacteriales</taxon>
        <taxon>Halococcaceae</taxon>
        <taxon>Halalkalicoccus</taxon>
    </lineage>
</organism>